<comment type="cofactor">
    <cofactor evidence="8">
        <name>[4Fe-4S] cluster</name>
        <dbReference type="ChEBI" id="CHEBI:49883"/>
    </cofactor>
    <text evidence="8">Binds 1 [4Fe-4S] cluster. The cluster is coordinated with 3 cysteines and an exchangeable S-adenosyl-L-methionine.</text>
</comment>
<feature type="binding site" evidence="8">
    <location>
        <begin position="127"/>
        <end position="129"/>
    </location>
    <ligand>
        <name>S-adenosyl-L-methionine</name>
        <dbReference type="ChEBI" id="CHEBI:59789"/>
    </ligand>
</feature>
<feature type="binding site" evidence="8">
    <location>
        <position position="51"/>
    </location>
    <ligand>
        <name>[4Fe-4S] cluster</name>
        <dbReference type="ChEBI" id="CHEBI:49883"/>
        <note>4Fe-4S-S-AdoMet</note>
    </ligand>
</feature>
<dbReference type="InterPro" id="IPR024924">
    <property type="entry name" value="7-CO-7-deazaguanine_synth-like"/>
</dbReference>
<comment type="similarity">
    <text evidence="8">Belongs to the radical SAM superfamily. 7-carboxy-7-deazaguanine synthase family.</text>
</comment>
<dbReference type="InterPro" id="IPR007197">
    <property type="entry name" value="rSAM"/>
</dbReference>
<comment type="caution">
    <text evidence="8">Lacks conserved residue(s) required for the propagation of feature annotation.</text>
</comment>
<dbReference type="Proteomes" id="UP001230035">
    <property type="component" value="Unassembled WGS sequence"/>
</dbReference>
<feature type="domain" description="Radical SAM core" evidence="9">
    <location>
        <begin position="31"/>
        <end position="210"/>
    </location>
</feature>
<reference evidence="10 11" key="1">
    <citation type="submission" date="2023-05" db="EMBL/GenBank/DDBJ databases">
        <title>Flavobacterium sedimenti sp. nov., isolated from the sediment.</title>
        <authorList>
            <person name="Wu N."/>
        </authorList>
    </citation>
    <scope>NUCLEOTIDE SEQUENCE [LARGE SCALE GENOMIC DNA]</scope>
    <source>
        <strain evidence="10 11">YZ-48</strain>
    </source>
</reference>
<feature type="binding site" evidence="8">
    <location>
        <position position="48"/>
    </location>
    <ligand>
        <name>[4Fe-4S] cluster</name>
        <dbReference type="ChEBI" id="CHEBI:49883"/>
        <note>4Fe-4S-S-AdoMet</note>
    </ligand>
</feature>
<feature type="binding site" evidence="8">
    <location>
        <position position="44"/>
    </location>
    <ligand>
        <name>[4Fe-4S] cluster</name>
        <dbReference type="ChEBI" id="CHEBI:49883"/>
        <note>4Fe-4S-S-AdoMet</note>
    </ligand>
</feature>
<evidence type="ECO:0000313" key="11">
    <source>
        <dbReference type="Proteomes" id="UP001230035"/>
    </source>
</evidence>
<dbReference type="PANTHER" id="PTHR42836">
    <property type="entry name" value="7-CARBOXY-7-DEAZAGUANINE SYNTHASE"/>
    <property type="match status" value="1"/>
</dbReference>
<keyword evidence="6 8" id="KW-0411">Iron-sulfur</keyword>
<dbReference type="EC" id="4.3.99.3" evidence="8"/>
<feature type="binding site" evidence="8">
    <location>
        <position position="86"/>
    </location>
    <ligand>
        <name>S-adenosyl-L-methionine</name>
        <dbReference type="ChEBI" id="CHEBI:59789"/>
    </ligand>
</feature>
<name>A0ABT6XNF4_9FLAO</name>
<dbReference type="SUPFAM" id="SSF102114">
    <property type="entry name" value="Radical SAM enzymes"/>
    <property type="match status" value="1"/>
</dbReference>
<feature type="binding site" evidence="8">
    <location>
        <position position="210"/>
    </location>
    <ligand>
        <name>substrate</name>
    </ligand>
</feature>
<comment type="cofactor">
    <cofactor evidence="8">
        <name>Mg(2+)</name>
        <dbReference type="ChEBI" id="CHEBI:18420"/>
    </cofactor>
</comment>
<evidence type="ECO:0000256" key="4">
    <source>
        <dbReference type="ARBA" id="ARBA00022842"/>
    </source>
</evidence>
<keyword evidence="2 8" id="KW-0949">S-adenosyl-L-methionine</keyword>
<dbReference type="SFLD" id="SFLDS00029">
    <property type="entry name" value="Radical_SAM"/>
    <property type="match status" value="1"/>
</dbReference>
<evidence type="ECO:0000256" key="3">
    <source>
        <dbReference type="ARBA" id="ARBA00022723"/>
    </source>
</evidence>
<comment type="cofactor">
    <cofactor evidence="8">
        <name>S-adenosyl-L-methionine</name>
        <dbReference type="ChEBI" id="CHEBI:59789"/>
    </cofactor>
    <text evidence="8">Binds 1 S-adenosyl-L-methionine per subunit.</text>
</comment>
<comment type="caution">
    <text evidence="10">The sequence shown here is derived from an EMBL/GenBank/DDBJ whole genome shotgun (WGS) entry which is preliminary data.</text>
</comment>
<evidence type="ECO:0000256" key="1">
    <source>
        <dbReference type="ARBA" id="ARBA00022485"/>
    </source>
</evidence>
<evidence type="ECO:0000259" key="9">
    <source>
        <dbReference type="PROSITE" id="PS51918"/>
    </source>
</evidence>
<dbReference type="PANTHER" id="PTHR42836:SF1">
    <property type="entry name" value="7-CARBOXY-7-DEAZAGUANINE SYNTHASE"/>
    <property type="match status" value="1"/>
</dbReference>
<dbReference type="Gene3D" id="3.20.20.70">
    <property type="entry name" value="Aldolase class I"/>
    <property type="match status" value="1"/>
</dbReference>
<protein>
    <recommendedName>
        <fullName evidence="8">7-carboxy-7-deazaguanine synthase</fullName>
        <shortName evidence="8">CDG synthase</shortName>
        <ecNumber evidence="8">4.3.99.3</ecNumber>
    </recommendedName>
    <alternativeName>
        <fullName evidence="8">Queuosine biosynthesis protein QueE</fullName>
    </alternativeName>
</protein>
<comment type="subunit">
    <text evidence="8">Homodimer.</text>
</comment>
<comment type="function">
    <text evidence="8">Catalyzes the complex heterocyclic radical-mediated conversion of 6-carboxy-5,6,7,8-tetrahydropterin (CPH4) to 7-carboxy-7-deazaguanine (CDG), a step common to the biosynthetic pathways of all 7-deazapurine-containing compounds.</text>
</comment>
<dbReference type="HAMAP" id="MF_00917">
    <property type="entry name" value="QueE"/>
    <property type="match status" value="1"/>
</dbReference>
<keyword evidence="11" id="KW-1185">Reference proteome</keyword>
<dbReference type="InterPro" id="IPR058240">
    <property type="entry name" value="rSAM_sf"/>
</dbReference>
<sequence length="210" mass="23846">MLSKETQLAVEKGEMLPLMEEFYTIQGEGFHTGTAAYFIRIGGCDVGCHWCDVKESWNAELHPPTATDTIVDNAAKYADTVVVTGGEPLTWDMSVLTKKLKDKNLKVHIETSGAYPVSGRWDWFCLSPKKTKLPVPEAYALAHELKVIIYNKHDFIFAEEQAAKVNSNAILFLQPEWSKKEEMTPLIVDYVMQNPKWRVSLQTHKYLNIP</sequence>
<keyword evidence="7 8" id="KW-0456">Lyase</keyword>
<dbReference type="PIRSF" id="PIRSF000370">
    <property type="entry name" value="QueE"/>
    <property type="match status" value="1"/>
</dbReference>
<keyword evidence="5 8" id="KW-0408">Iron</keyword>
<feature type="binding site" evidence="8">
    <location>
        <begin position="50"/>
        <end position="52"/>
    </location>
    <ligand>
        <name>S-adenosyl-L-methionine</name>
        <dbReference type="ChEBI" id="CHEBI:59789"/>
    </ligand>
</feature>
<keyword evidence="3 8" id="KW-0479">Metal-binding</keyword>
<dbReference type="EMBL" id="JASGBP010000001">
    <property type="protein sequence ID" value="MDI9256616.1"/>
    <property type="molecule type" value="Genomic_DNA"/>
</dbReference>
<dbReference type="PROSITE" id="PS51918">
    <property type="entry name" value="RADICAL_SAM"/>
    <property type="match status" value="1"/>
</dbReference>
<organism evidence="10 11">
    <name type="scientific">Flavobacterium sedimenticola</name>
    <dbReference type="NCBI Taxonomy" id="3043286"/>
    <lineage>
        <taxon>Bacteria</taxon>
        <taxon>Pseudomonadati</taxon>
        <taxon>Bacteroidota</taxon>
        <taxon>Flavobacteriia</taxon>
        <taxon>Flavobacteriales</taxon>
        <taxon>Flavobacteriaceae</taxon>
        <taxon>Flavobacterium</taxon>
    </lineage>
</organism>
<comment type="catalytic activity">
    <reaction evidence="8">
        <text>6-carboxy-5,6,7,8-tetrahydropterin + H(+) = 7-carboxy-7-carbaguanine + NH4(+)</text>
        <dbReference type="Rhea" id="RHEA:27974"/>
        <dbReference type="ChEBI" id="CHEBI:15378"/>
        <dbReference type="ChEBI" id="CHEBI:28938"/>
        <dbReference type="ChEBI" id="CHEBI:61032"/>
        <dbReference type="ChEBI" id="CHEBI:61036"/>
        <dbReference type="EC" id="4.3.99.3"/>
    </reaction>
</comment>
<keyword evidence="8" id="KW-0671">Queuosine biosynthesis</keyword>
<dbReference type="RefSeq" id="WP_283238285.1">
    <property type="nucleotide sequence ID" value="NZ_JASGBP010000001.1"/>
</dbReference>
<comment type="pathway">
    <text evidence="8">Purine metabolism; 7-cyano-7-deazaguanine biosynthesis.</text>
</comment>
<evidence type="ECO:0000256" key="5">
    <source>
        <dbReference type="ARBA" id="ARBA00023004"/>
    </source>
</evidence>
<accession>A0ABT6XNF4</accession>
<dbReference type="Pfam" id="PF04055">
    <property type="entry name" value="Radical_SAM"/>
    <property type="match status" value="1"/>
</dbReference>
<keyword evidence="1 8" id="KW-0004">4Fe-4S</keyword>
<gene>
    <name evidence="8" type="primary">queE</name>
    <name evidence="10" type="ORF">QHT84_04220</name>
</gene>
<evidence type="ECO:0000256" key="7">
    <source>
        <dbReference type="ARBA" id="ARBA00023239"/>
    </source>
</evidence>
<feature type="binding site" evidence="8">
    <location>
        <position position="40"/>
    </location>
    <ligand>
        <name>substrate</name>
    </ligand>
</feature>
<evidence type="ECO:0000256" key="6">
    <source>
        <dbReference type="ARBA" id="ARBA00023014"/>
    </source>
</evidence>
<feature type="binding site" evidence="8">
    <location>
        <begin position="25"/>
        <end position="27"/>
    </location>
    <ligand>
        <name>substrate</name>
    </ligand>
</feature>
<evidence type="ECO:0000256" key="2">
    <source>
        <dbReference type="ARBA" id="ARBA00022691"/>
    </source>
</evidence>
<proteinExistence type="inferred from homology"/>
<feature type="binding site" evidence="8">
    <location>
        <position position="84"/>
    </location>
    <ligand>
        <name>substrate</name>
    </ligand>
</feature>
<dbReference type="InterPro" id="IPR013785">
    <property type="entry name" value="Aldolase_TIM"/>
</dbReference>
<evidence type="ECO:0000256" key="8">
    <source>
        <dbReference type="HAMAP-Rule" id="MF_00917"/>
    </source>
</evidence>
<evidence type="ECO:0000313" key="10">
    <source>
        <dbReference type="EMBL" id="MDI9256616.1"/>
    </source>
</evidence>
<keyword evidence="4 8" id="KW-0460">Magnesium</keyword>